<keyword evidence="4 9" id="KW-0812">Transmembrane</keyword>
<feature type="transmembrane region" description="Helical" evidence="9">
    <location>
        <begin position="325"/>
        <end position="348"/>
    </location>
</feature>
<evidence type="ECO:0000313" key="11">
    <source>
        <dbReference type="EMBL" id="RHD56684.1"/>
    </source>
</evidence>
<protein>
    <recommendedName>
        <fullName evidence="8">Multidrug efflux pump Tap</fullName>
    </recommendedName>
</protein>
<dbReference type="PANTHER" id="PTHR23513">
    <property type="entry name" value="INTEGRAL MEMBRANE EFFLUX PROTEIN-RELATED"/>
    <property type="match status" value="1"/>
</dbReference>
<feature type="transmembrane region" description="Helical" evidence="9">
    <location>
        <begin position="234"/>
        <end position="258"/>
    </location>
</feature>
<dbReference type="Pfam" id="PF07690">
    <property type="entry name" value="MFS_1"/>
    <property type="match status" value="1"/>
</dbReference>
<dbReference type="Gene3D" id="1.20.1250.20">
    <property type="entry name" value="MFS general substrate transporter like domains"/>
    <property type="match status" value="1"/>
</dbReference>
<dbReference type="PANTHER" id="PTHR23513:SF9">
    <property type="entry name" value="ENTEROBACTIN EXPORTER ENTS"/>
    <property type="match status" value="1"/>
</dbReference>
<proteinExistence type="inferred from homology"/>
<dbReference type="GO" id="GO:0005886">
    <property type="term" value="C:plasma membrane"/>
    <property type="evidence" value="ECO:0007669"/>
    <property type="project" value="UniProtKB-SubCell"/>
</dbReference>
<feature type="domain" description="Major facilitator superfamily (MFS) profile" evidence="10">
    <location>
        <begin position="231"/>
        <end position="421"/>
    </location>
</feature>
<comment type="caution">
    <text evidence="11">The sequence shown here is derived from an EMBL/GenBank/DDBJ whole genome shotgun (WGS) entry which is preliminary data.</text>
</comment>
<dbReference type="RefSeq" id="WP_118271698.1">
    <property type="nucleotide sequence ID" value="NZ_QSJI01000002.1"/>
</dbReference>
<dbReference type="Proteomes" id="UP000286050">
    <property type="component" value="Unassembled WGS sequence"/>
</dbReference>
<comment type="subcellular location">
    <subcellularLocation>
        <location evidence="1">Cell membrane</location>
        <topology evidence="1">Multi-pass membrane protein</topology>
    </subcellularLocation>
</comment>
<evidence type="ECO:0000256" key="2">
    <source>
        <dbReference type="ARBA" id="ARBA00022448"/>
    </source>
</evidence>
<dbReference type="InterPro" id="IPR011701">
    <property type="entry name" value="MFS"/>
</dbReference>
<evidence type="ECO:0000256" key="3">
    <source>
        <dbReference type="ARBA" id="ARBA00022475"/>
    </source>
</evidence>
<feature type="transmembrane region" description="Helical" evidence="9">
    <location>
        <begin position="39"/>
        <end position="60"/>
    </location>
</feature>
<feature type="transmembrane region" description="Helical" evidence="9">
    <location>
        <begin position="7"/>
        <end position="33"/>
    </location>
</feature>
<feature type="transmembrane region" description="Helical" evidence="9">
    <location>
        <begin position="387"/>
        <end position="408"/>
    </location>
</feature>
<organism evidence="11 12">
    <name type="scientific">Collinsella intestinalis</name>
    <dbReference type="NCBI Taxonomy" id="147207"/>
    <lineage>
        <taxon>Bacteria</taxon>
        <taxon>Bacillati</taxon>
        <taxon>Actinomycetota</taxon>
        <taxon>Coriobacteriia</taxon>
        <taxon>Coriobacteriales</taxon>
        <taxon>Coriobacteriaceae</taxon>
        <taxon>Collinsella</taxon>
    </lineage>
</organism>
<dbReference type="InterPro" id="IPR020846">
    <property type="entry name" value="MFS_dom"/>
</dbReference>
<accession>A0A414FYV0</accession>
<evidence type="ECO:0000256" key="7">
    <source>
        <dbReference type="ARBA" id="ARBA00038075"/>
    </source>
</evidence>
<evidence type="ECO:0000256" key="5">
    <source>
        <dbReference type="ARBA" id="ARBA00022989"/>
    </source>
</evidence>
<dbReference type="PROSITE" id="PS50850">
    <property type="entry name" value="MFS"/>
    <property type="match status" value="1"/>
</dbReference>
<evidence type="ECO:0000256" key="4">
    <source>
        <dbReference type="ARBA" id="ARBA00022692"/>
    </source>
</evidence>
<name>A0A414FYV0_9ACTN</name>
<dbReference type="AlphaFoldDB" id="A0A414FYV0"/>
<dbReference type="InterPro" id="IPR036259">
    <property type="entry name" value="MFS_trans_sf"/>
</dbReference>
<evidence type="ECO:0000313" key="12">
    <source>
        <dbReference type="Proteomes" id="UP000286050"/>
    </source>
</evidence>
<comment type="similarity">
    <text evidence="7">Belongs to the major facilitator superfamily. Drug:H(+) antiporter-3 (DHA3) (TC 2.A.1.21) family.</text>
</comment>
<keyword evidence="6 9" id="KW-0472">Membrane</keyword>
<keyword evidence="3" id="KW-1003">Cell membrane</keyword>
<evidence type="ECO:0000256" key="9">
    <source>
        <dbReference type="SAM" id="Phobius"/>
    </source>
</evidence>
<dbReference type="GO" id="GO:0022857">
    <property type="term" value="F:transmembrane transporter activity"/>
    <property type="evidence" value="ECO:0007669"/>
    <property type="project" value="InterPro"/>
</dbReference>
<feature type="transmembrane region" description="Helical" evidence="9">
    <location>
        <begin position="270"/>
        <end position="289"/>
    </location>
</feature>
<evidence type="ECO:0000256" key="6">
    <source>
        <dbReference type="ARBA" id="ARBA00023136"/>
    </source>
</evidence>
<evidence type="ECO:0000256" key="1">
    <source>
        <dbReference type="ARBA" id="ARBA00004651"/>
    </source>
</evidence>
<sequence length="421" mass="43137">MKLKGSVLRFLISDALSLLGNSIAGVVLPLVLLARTGDALAAGSLAIICAVPQFICGLVGGAALDKLNRRRVCMASDLVSAVSVALLPIVDEIWGLSFGWFVVLGLLGAVGDVPGMTARDALLPEVCERDGANLQQFVGANQSLKAMVNIIGPAAAALLMGFMGDVDALWITGACSCAAALVTASLPREVGVVAVSAVESTEVTASHEGAIKRMARASRSVLVDGLRALFGTDVLLRASTLLSFGISMVMGSWQGIVLPAHFTAMGAPELVGYVVSSMGAGLLCGSLLYTAFSPRMPRRTWFVISLSGMALGMVVMGSLPSVPVLMLAAGIVGLFAGPASALLGFFAYDRVPESRRGAAMGALNALFLVVAPAGAFFGSVLVSLMDIGSACLVMTGVWIAVTLCALVARALRDLDAPAPAE</sequence>
<gene>
    <name evidence="11" type="ORF">DW787_03860</name>
</gene>
<dbReference type="CDD" id="cd06173">
    <property type="entry name" value="MFS_MefA_like"/>
    <property type="match status" value="1"/>
</dbReference>
<keyword evidence="2" id="KW-0813">Transport</keyword>
<evidence type="ECO:0000259" key="10">
    <source>
        <dbReference type="PROSITE" id="PS50850"/>
    </source>
</evidence>
<dbReference type="EMBL" id="QSJI01000002">
    <property type="protein sequence ID" value="RHD56684.1"/>
    <property type="molecule type" value="Genomic_DNA"/>
</dbReference>
<reference evidence="11 12" key="1">
    <citation type="submission" date="2018-08" db="EMBL/GenBank/DDBJ databases">
        <title>A genome reference for cultivated species of the human gut microbiota.</title>
        <authorList>
            <person name="Zou Y."/>
            <person name="Xue W."/>
            <person name="Luo G."/>
        </authorList>
    </citation>
    <scope>NUCLEOTIDE SEQUENCE [LARGE SCALE GENOMIC DNA]</scope>
    <source>
        <strain evidence="11 12">AM30-5LB</strain>
    </source>
</reference>
<feature type="transmembrane region" description="Helical" evidence="9">
    <location>
        <begin position="360"/>
        <end position="381"/>
    </location>
</feature>
<evidence type="ECO:0000256" key="8">
    <source>
        <dbReference type="ARBA" id="ARBA00040914"/>
    </source>
</evidence>
<dbReference type="SUPFAM" id="SSF103473">
    <property type="entry name" value="MFS general substrate transporter"/>
    <property type="match status" value="1"/>
</dbReference>
<feature type="transmembrane region" description="Helical" evidence="9">
    <location>
        <begin position="301"/>
        <end position="319"/>
    </location>
</feature>
<keyword evidence="5 9" id="KW-1133">Transmembrane helix</keyword>